<dbReference type="InterPro" id="IPR011014">
    <property type="entry name" value="MscS_channel_TM-2"/>
</dbReference>
<keyword evidence="7" id="KW-0406">Ion transport</keyword>
<dbReference type="EMBL" id="LAPT01000029">
    <property type="protein sequence ID" value="PXF31919.1"/>
    <property type="molecule type" value="Genomic_DNA"/>
</dbReference>
<dbReference type="SUPFAM" id="SSF82689">
    <property type="entry name" value="Mechanosensitive channel protein MscS (YggB), C-terminal domain"/>
    <property type="match status" value="1"/>
</dbReference>
<comment type="subunit">
    <text evidence="7">Homoheptamer.</text>
</comment>
<name>A0ABX5M0J7_9GAMM</name>
<dbReference type="InterPro" id="IPR023408">
    <property type="entry name" value="MscS_beta-dom_sf"/>
</dbReference>
<keyword evidence="7" id="KW-0407">Ion channel</keyword>
<dbReference type="SUPFAM" id="SSF82861">
    <property type="entry name" value="Mechanosensitive channel protein MscS (YggB), transmembrane region"/>
    <property type="match status" value="1"/>
</dbReference>
<feature type="transmembrane region" description="Helical" evidence="7">
    <location>
        <begin position="81"/>
        <end position="102"/>
    </location>
</feature>
<dbReference type="Gene3D" id="2.30.30.60">
    <property type="match status" value="1"/>
</dbReference>
<dbReference type="Pfam" id="PF00924">
    <property type="entry name" value="MS_channel_2nd"/>
    <property type="match status" value="1"/>
</dbReference>
<comment type="subcellular location">
    <subcellularLocation>
        <location evidence="7">Cell inner membrane</location>
        <topology evidence="7">Multi-pass membrane protein</topology>
    </subcellularLocation>
    <subcellularLocation>
        <location evidence="1">Cell membrane</location>
        <topology evidence="1">Multi-pass membrane protein</topology>
    </subcellularLocation>
</comment>
<comment type="caution">
    <text evidence="11">The sequence shown here is derived from an EMBL/GenBank/DDBJ whole genome shotgun (WGS) entry which is preliminary data.</text>
</comment>
<evidence type="ECO:0000256" key="6">
    <source>
        <dbReference type="ARBA" id="ARBA00023136"/>
    </source>
</evidence>
<evidence type="ECO:0000256" key="3">
    <source>
        <dbReference type="ARBA" id="ARBA00022475"/>
    </source>
</evidence>
<evidence type="ECO:0000259" key="9">
    <source>
        <dbReference type="Pfam" id="PF21082"/>
    </source>
</evidence>
<keyword evidence="6 7" id="KW-0472">Membrane</keyword>
<dbReference type="InterPro" id="IPR011066">
    <property type="entry name" value="MscS_channel_C_sf"/>
</dbReference>
<keyword evidence="4 7" id="KW-0812">Transmembrane</keyword>
<dbReference type="Pfam" id="PF21082">
    <property type="entry name" value="MS_channel_3rd"/>
    <property type="match status" value="1"/>
</dbReference>
<feature type="domain" description="Mechanosensitive ion channel MscS C-terminal" evidence="9">
    <location>
        <begin position="177"/>
        <end position="259"/>
    </location>
</feature>
<feature type="transmembrane region" description="Helical" evidence="7">
    <location>
        <begin position="15"/>
        <end position="35"/>
    </location>
</feature>
<evidence type="ECO:0000313" key="12">
    <source>
        <dbReference type="Proteomes" id="UP000248090"/>
    </source>
</evidence>
<sequence>MENFAFDSQYVETIILTWGPRLISALLVFILGWWLSRRISSVVLGLLVKAQMDPTLASFVRTLTHAVLVILTVIITLTQLGIQTTSLIAVVGAAGLAVGLALKDSLSNIAAGILLTAFRPFRIGDFIDCAGTAGTVEHIGLLYTELKTSNNQHVVMPNSNLLQNTLTNFSTKTERRIDMTVGVGYSSNLAHVRKVLERILAEESRILPAPAPVIGVAALADNSVNFVVRPWVKSSDYWDVYFALNERIKTLFDEENIEIPFPQRTIHIEGGFTEPAVAFASSDKVENQA</sequence>
<dbReference type="Pfam" id="PF21088">
    <property type="entry name" value="MS_channel_1st"/>
    <property type="match status" value="1"/>
</dbReference>
<organism evidence="11 12">
    <name type="scientific">Pokkaliibacter plantistimulans</name>
    <dbReference type="NCBI Taxonomy" id="1635171"/>
    <lineage>
        <taxon>Bacteria</taxon>
        <taxon>Pseudomonadati</taxon>
        <taxon>Pseudomonadota</taxon>
        <taxon>Gammaproteobacteria</taxon>
        <taxon>Oceanospirillales</taxon>
        <taxon>Balneatrichaceae</taxon>
        <taxon>Pokkaliibacter</taxon>
    </lineage>
</organism>
<proteinExistence type="inferred from homology"/>
<dbReference type="InterPro" id="IPR045275">
    <property type="entry name" value="MscS_archaea/bacteria_type"/>
</dbReference>
<evidence type="ECO:0000256" key="2">
    <source>
        <dbReference type="ARBA" id="ARBA00008017"/>
    </source>
</evidence>
<keyword evidence="7" id="KW-0997">Cell inner membrane</keyword>
<dbReference type="Proteomes" id="UP000248090">
    <property type="component" value="Unassembled WGS sequence"/>
</dbReference>
<evidence type="ECO:0000256" key="7">
    <source>
        <dbReference type="RuleBase" id="RU369025"/>
    </source>
</evidence>
<evidence type="ECO:0000259" key="10">
    <source>
        <dbReference type="Pfam" id="PF21088"/>
    </source>
</evidence>
<evidence type="ECO:0000256" key="4">
    <source>
        <dbReference type="ARBA" id="ARBA00022692"/>
    </source>
</evidence>
<evidence type="ECO:0000313" key="11">
    <source>
        <dbReference type="EMBL" id="PXF31919.1"/>
    </source>
</evidence>
<dbReference type="Gene3D" id="1.10.287.1260">
    <property type="match status" value="1"/>
</dbReference>
<evidence type="ECO:0000256" key="1">
    <source>
        <dbReference type="ARBA" id="ARBA00004651"/>
    </source>
</evidence>
<feature type="domain" description="Mechanosensitive ion channel MscS" evidence="8">
    <location>
        <begin position="104"/>
        <end position="170"/>
    </location>
</feature>
<keyword evidence="12" id="KW-1185">Reference proteome</keyword>
<comment type="similarity">
    <text evidence="2 7">Belongs to the MscS (TC 1.A.23) family.</text>
</comment>
<protein>
    <recommendedName>
        <fullName evidence="7">Small-conductance mechanosensitive channel</fullName>
    </recommendedName>
</protein>
<keyword evidence="5 7" id="KW-1133">Transmembrane helix</keyword>
<feature type="domain" description="Mechanosensitive ion channel transmembrane helices 2/3" evidence="10">
    <location>
        <begin position="67"/>
        <end position="103"/>
    </location>
</feature>
<dbReference type="Pfam" id="PF05552">
    <property type="entry name" value="MS_channel_1st_1"/>
    <property type="match status" value="1"/>
</dbReference>
<dbReference type="SUPFAM" id="SSF50182">
    <property type="entry name" value="Sm-like ribonucleoproteins"/>
    <property type="match status" value="1"/>
</dbReference>
<dbReference type="PANTHER" id="PTHR30221:SF1">
    <property type="entry name" value="SMALL-CONDUCTANCE MECHANOSENSITIVE CHANNEL"/>
    <property type="match status" value="1"/>
</dbReference>
<dbReference type="InterPro" id="IPR049278">
    <property type="entry name" value="MS_channel_C"/>
</dbReference>
<dbReference type="Gene3D" id="3.30.70.100">
    <property type="match status" value="1"/>
</dbReference>
<dbReference type="RefSeq" id="WP_110186745.1">
    <property type="nucleotide sequence ID" value="NZ_CP177354.1"/>
</dbReference>
<evidence type="ECO:0000256" key="5">
    <source>
        <dbReference type="ARBA" id="ARBA00022989"/>
    </source>
</evidence>
<evidence type="ECO:0000259" key="8">
    <source>
        <dbReference type="Pfam" id="PF00924"/>
    </source>
</evidence>
<dbReference type="InterPro" id="IPR008910">
    <property type="entry name" value="MSC_TM_helix"/>
</dbReference>
<comment type="caution">
    <text evidence="7">Lacks conserved residue(s) required for the propagation of feature annotation.</text>
</comment>
<feature type="transmembrane region" description="Helical" evidence="7">
    <location>
        <begin position="56"/>
        <end position="75"/>
    </location>
</feature>
<dbReference type="InterPro" id="IPR049142">
    <property type="entry name" value="MS_channel_1st"/>
</dbReference>
<dbReference type="InterPro" id="IPR010920">
    <property type="entry name" value="LSM_dom_sf"/>
</dbReference>
<keyword evidence="3" id="KW-1003">Cell membrane</keyword>
<dbReference type="PANTHER" id="PTHR30221">
    <property type="entry name" value="SMALL-CONDUCTANCE MECHANOSENSITIVE CHANNEL"/>
    <property type="match status" value="1"/>
</dbReference>
<gene>
    <name evidence="11" type="ORF">WH50_07400</name>
</gene>
<dbReference type="InterPro" id="IPR006685">
    <property type="entry name" value="MscS_channel_2nd"/>
</dbReference>
<comment type="function">
    <text evidence="7">Mechanosensitive channel that participates in the regulation of osmotic pressure changes within the cell, opening in response to stretch forces in the membrane lipid bilayer, without the need for other proteins. Contributes to normal resistance to hypoosmotic shock. Forms an ion channel of 1.0 nanosiemens conductance with a slight preference for anions.</text>
</comment>
<reference evidence="11 12" key="1">
    <citation type="submission" date="2015-03" db="EMBL/GenBank/DDBJ databases">
        <authorList>
            <person name="Krishnan R."/>
            <person name="Midha S."/>
            <person name="Patil P.B."/>
            <person name="Rameshkumar N."/>
        </authorList>
    </citation>
    <scope>NUCLEOTIDE SEQUENCE [LARGE SCALE GENOMIC DNA]</scope>
    <source>
        <strain evidence="11 12">L1E11</strain>
    </source>
</reference>
<accession>A0ABX5M0J7</accession>
<keyword evidence="7" id="KW-0813">Transport</keyword>